<keyword evidence="6" id="KW-0238">DNA-binding</keyword>
<dbReference type="AlphaFoldDB" id="A0AAN9VEI7"/>
<evidence type="ECO:0000256" key="9">
    <source>
        <dbReference type="ARBA" id="ARBA00023242"/>
    </source>
</evidence>
<dbReference type="GO" id="GO:0003697">
    <property type="term" value="F:single-stranded DNA binding"/>
    <property type="evidence" value="ECO:0007669"/>
    <property type="project" value="TreeGrafter"/>
</dbReference>
<dbReference type="GO" id="GO:0005657">
    <property type="term" value="C:replication fork"/>
    <property type="evidence" value="ECO:0007669"/>
    <property type="project" value="TreeGrafter"/>
</dbReference>
<proteinExistence type="inferred from homology"/>
<keyword evidence="4" id="KW-0227">DNA damage</keyword>
<dbReference type="GO" id="GO:0000400">
    <property type="term" value="F:four-way junction DNA binding"/>
    <property type="evidence" value="ECO:0007669"/>
    <property type="project" value="TreeGrafter"/>
</dbReference>
<sequence>MARLCKEMNSLFSEFVLKNLRLCGFHTVVDFLEENPENLVRITKLPYKDIVLLRHNIIANFSAFQSSGKTAYNEIVTNSAMVSTGIERLDALLGGGILTGNIYEVCGLSGSCKTQLCLTIAMNIALSLKQKVYYIDAKLDFSSRRIFSMLEEKQIAETDVTETLKRIEVVRIKDLYQLFSFLHTLRENLAQRELESSFVRVIILDSLPAVFFSFLNDTNNEGIALKSQLANTMKHIALECHVAFLLVNLASRHFDEIENLPDPDLTVSSVQTEVVKPALGKQWLHIPSTRLLLKKVESQVHVSIIKSINIPLCSSCILNIKDEGLV</sequence>
<dbReference type="InterPro" id="IPR013632">
    <property type="entry name" value="Rad51_C"/>
</dbReference>
<evidence type="ECO:0000256" key="1">
    <source>
        <dbReference type="ARBA" id="ARBA00004123"/>
    </source>
</evidence>
<dbReference type="Proteomes" id="UP001378592">
    <property type="component" value="Unassembled WGS sequence"/>
</dbReference>
<keyword evidence="7" id="KW-0233">DNA recombination</keyword>
<evidence type="ECO:0000256" key="5">
    <source>
        <dbReference type="ARBA" id="ARBA00022840"/>
    </source>
</evidence>
<comment type="caution">
    <text evidence="11">The sequence shown here is derived from an EMBL/GenBank/DDBJ whole genome shotgun (WGS) entry which is preliminary data.</text>
</comment>
<feature type="domain" description="RecA family profile 1" evidence="10">
    <location>
        <begin position="78"/>
        <end position="250"/>
    </location>
</feature>
<keyword evidence="5" id="KW-0067">ATP-binding</keyword>
<evidence type="ECO:0000256" key="7">
    <source>
        <dbReference type="ARBA" id="ARBA00023172"/>
    </source>
</evidence>
<organism evidence="11 12">
    <name type="scientific">Gryllus longicercus</name>
    <dbReference type="NCBI Taxonomy" id="2509291"/>
    <lineage>
        <taxon>Eukaryota</taxon>
        <taxon>Metazoa</taxon>
        <taxon>Ecdysozoa</taxon>
        <taxon>Arthropoda</taxon>
        <taxon>Hexapoda</taxon>
        <taxon>Insecta</taxon>
        <taxon>Pterygota</taxon>
        <taxon>Neoptera</taxon>
        <taxon>Polyneoptera</taxon>
        <taxon>Orthoptera</taxon>
        <taxon>Ensifera</taxon>
        <taxon>Gryllidea</taxon>
        <taxon>Grylloidea</taxon>
        <taxon>Gryllidae</taxon>
        <taxon>Gryllinae</taxon>
        <taxon>Gryllus</taxon>
    </lineage>
</organism>
<accession>A0AAN9VEI7</accession>
<evidence type="ECO:0000259" key="10">
    <source>
        <dbReference type="PROSITE" id="PS50162"/>
    </source>
</evidence>
<dbReference type="GO" id="GO:0000723">
    <property type="term" value="P:telomere maintenance"/>
    <property type="evidence" value="ECO:0007669"/>
    <property type="project" value="TreeGrafter"/>
</dbReference>
<keyword evidence="12" id="KW-1185">Reference proteome</keyword>
<dbReference type="InterPro" id="IPR048943">
    <property type="entry name" value="RAD51D_N"/>
</dbReference>
<dbReference type="GO" id="GO:0000724">
    <property type="term" value="P:double-strand break repair via homologous recombination"/>
    <property type="evidence" value="ECO:0007669"/>
    <property type="project" value="TreeGrafter"/>
</dbReference>
<dbReference type="InterPro" id="IPR020588">
    <property type="entry name" value="RecA_ATP-bd"/>
</dbReference>
<dbReference type="GO" id="GO:0033063">
    <property type="term" value="C:Rad51B-Rad51C-Rad51D-XRCC2 complex"/>
    <property type="evidence" value="ECO:0007669"/>
    <property type="project" value="TreeGrafter"/>
</dbReference>
<dbReference type="GO" id="GO:0042148">
    <property type="term" value="P:DNA strand invasion"/>
    <property type="evidence" value="ECO:0007669"/>
    <property type="project" value="TreeGrafter"/>
</dbReference>
<dbReference type="CDD" id="cd19489">
    <property type="entry name" value="Rad51D"/>
    <property type="match status" value="1"/>
</dbReference>
<comment type="similarity">
    <text evidence="2">Belongs to the RecA family. RAD51 subfamily.</text>
</comment>
<protein>
    <recommendedName>
        <fullName evidence="10">RecA family profile 1 domain-containing protein</fullName>
    </recommendedName>
</protein>
<dbReference type="GO" id="GO:0007131">
    <property type="term" value="P:reciprocal meiotic recombination"/>
    <property type="evidence" value="ECO:0007669"/>
    <property type="project" value="TreeGrafter"/>
</dbReference>
<dbReference type="Pfam" id="PF21794">
    <property type="entry name" value="RAD51D_N"/>
    <property type="match status" value="1"/>
</dbReference>
<dbReference type="Gene3D" id="3.40.50.300">
    <property type="entry name" value="P-loop containing nucleotide triphosphate hydrolases"/>
    <property type="match status" value="1"/>
</dbReference>
<keyword evidence="8" id="KW-0234">DNA repair</keyword>
<evidence type="ECO:0000256" key="2">
    <source>
        <dbReference type="ARBA" id="ARBA00007095"/>
    </source>
</evidence>
<name>A0AAN9VEI7_9ORTH</name>
<dbReference type="GO" id="GO:0140664">
    <property type="term" value="F:ATP-dependent DNA damage sensor activity"/>
    <property type="evidence" value="ECO:0007669"/>
    <property type="project" value="InterPro"/>
</dbReference>
<dbReference type="InterPro" id="IPR027417">
    <property type="entry name" value="P-loop_NTPase"/>
</dbReference>
<comment type="subcellular location">
    <subcellularLocation>
        <location evidence="1">Nucleus</location>
    </subcellularLocation>
</comment>
<dbReference type="PROSITE" id="PS50162">
    <property type="entry name" value="RECA_2"/>
    <property type="match status" value="1"/>
</dbReference>
<dbReference type="GO" id="GO:0005815">
    <property type="term" value="C:microtubule organizing center"/>
    <property type="evidence" value="ECO:0007669"/>
    <property type="project" value="TreeGrafter"/>
</dbReference>
<reference evidence="11 12" key="1">
    <citation type="submission" date="2024-03" db="EMBL/GenBank/DDBJ databases">
        <title>The genome assembly and annotation of the cricket Gryllus longicercus Weissman &amp; Gray.</title>
        <authorList>
            <person name="Szrajer S."/>
            <person name="Gray D."/>
            <person name="Ylla G."/>
        </authorList>
    </citation>
    <scope>NUCLEOTIDE SEQUENCE [LARGE SCALE GENOMIC DNA]</scope>
    <source>
        <strain evidence="11">DAG 2021-001</strain>
        <tissue evidence="11">Whole body minus gut</tissue>
    </source>
</reference>
<evidence type="ECO:0000256" key="4">
    <source>
        <dbReference type="ARBA" id="ARBA00022763"/>
    </source>
</evidence>
<gene>
    <name evidence="11" type="ORF">R5R35_004358</name>
</gene>
<dbReference type="InterPro" id="IPR051988">
    <property type="entry name" value="HRR_RAD51_Paralog"/>
</dbReference>
<dbReference type="PANTHER" id="PTHR46457">
    <property type="entry name" value="DNA REPAIR PROTEIN RAD51 HOMOLOG 4"/>
    <property type="match status" value="1"/>
</dbReference>
<evidence type="ECO:0000256" key="6">
    <source>
        <dbReference type="ARBA" id="ARBA00023125"/>
    </source>
</evidence>
<evidence type="ECO:0000256" key="3">
    <source>
        <dbReference type="ARBA" id="ARBA00022741"/>
    </source>
</evidence>
<dbReference type="PANTHER" id="PTHR46457:SF1">
    <property type="entry name" value="DNA REPAIR PROTEIN RAD51 HOMOLOG 4"/>
    <property type="match status" value="1"/>
</dbReference>
<evidence type="ECO:0000313" key="11">
    <source>
        <dbReference type="EMBL" id="KAK7863395.1"/>
    </source>
</evidence>
<dbReference type="SUPFAM" id="SSF52540">
    <property type="entry name" value="P-loop containing nucleoside triphosphate hydrolases"/>
    <property type="match status" value="1"/>
</dbReference>
<keyword evidence="3" id="KW-0547">Nucleotide-binding</keyword>
<dbReference type="EMBL" id="JAZDUA010000232">
    <property type="protein sequence ID" value="KAK7863395.1"/>
    <property type="molecule type" value="Genomic_DNA"/>
</dbReference>
<dbReference type="GO" id="GO:0005524">
    <property type="term" value="F:ATP binding"/>
    <property type="evidence" value="ECO:0007669"/>
    <property type="project" value="UniProtKB-KW"/>
</dbReference>
<keyword evidence="9" id="KW-0539">Nucleus</keyword>
<evidence type="ECO:0000313" key="12">
    <source>
        <dbReference type="Proteomes" id="UP001378592"/>
    </source>
</evidence>
<dbReference type="InterPro" id="IPR047323">
    <property type="entry name" value="Rad51D_C"/>
</dbReference>
<dbReference type="Pfam" id="PF08423">
    <property type="entry name" value="Rad51"/>
    <property type="match status" value="1"/>
</dbReference>
<evidence type="ECO:0000256" key="8">
    <source>
        <dbReference type="ARBA" id="ARBA00023204"/>
    </source>
</evidence>